<dbReference type="AlphaFoldDB" id="A0A3N0EKU8"/>
<sequence length="142" mass="16375">MKFKSKKDKLFHFLILGSNAFLVGITVFVLITGEAEKHEYWELVLILGVVGLLFWMYFGTNYELSKDGLMYRCGPLKGKIGIDRIREIVKGKTLWVGFKPATSRNGLIVKYDKYNKIYISPETNESFIEKILELNSDIKITE</sequence>
<evidence type="ECO:0000256" key="1">
    <source>
        <dbReference type="SAM" id="Phobius"/>
    </source>
</evidence>
<dbReference type="InterPro" id="IPR009589">
    <property type="entry name" value="PH_YyaB-like"/>
</dbReference>
<gene>
    <name evidence="3" type="ORF">ED312_08750</name>
</gene>
<feature type="domain" description="Uncharacterized protein YyaB-like PH" evidence="2">
    <location>
        <begin position="60"/>
        <end position="135"/>
    </location>
</feature>
<name>A0A3N0EKU8_SINP1</name>
<dbReference type="RefSeq" id="WP_123215624.1">
    <property type="nucleotide sequence ID" value="NZ_RJTM01000059.1"/>
</dbReference>
<accession>A0A3N0EKU8</accession>
<feature type="transmembrane region" description="Helical" evidence="1">
    <location>
        <begin position="12"/>
        <end position="31"/>
    </location>
</feature>
<keyword evidence="1" id="KW-0472">Membrane</keyword>
<dbReference type="Pfam" id="PF06713">
    <property type="entry name" value="bPH_4"/>
    <property type="match status" value="1"/>
</dbReference>
<dbReference type="OrthoDB" id="1437824at2"/>
<comment type="caution">
    <text evidence="3">The sequence shown here is derived from an EMBL/GenBank/DDBJ whole genome shotgun (WGS) entry which is preliminary data.</text>
</comment>
<proteinExistence type="predicted"/>
<feature type="transmembrane region" description="Helical" evidence="1">
    <location>
        <begin position="43"/>
        <end position="62"/>
    </location>
</feature>
<protein>
    <recommendedName>
        <fullName evidence="2">Uncharacterized protein YyaB-like PH domain-containing protein</fullName>
    </recommendedName>
</protein>
<evidence type="ECO:0000313" key="4">
    <source>
        <dbReference type="Proteomes" id="UP000267469"/>
    </source>
</evidence>
<dbReference type="GO" id="GO:0030153">
    <property type="term" value="P:bacteriocin immunity"/>
    <property type="evidence" value="ECO:0007669"/>
    <property type="project" value="InterPro"/>
</dbReference>
<evidence type="ECO:0000313" key="3">
    <source>
        <dbReference type="EMBL" id="RNL88526.1"/>
    </source>
</evidence>
<dbReference type="Proteomes" id="UP000267469">
    <property type="component" value="Unassembled WGS sequence"/>
</dbReference>
<dbReference type="EMBL" id="RJTM01000059">
    <property type="protein sequence ID" value="RNL88526.1"/>
    <property type="molecule type" value="Genomic_DNA"/>
</dbReference>
<organism evidence="3 4">
    <name type="scientific">Sinomicrobium pectinilyticum</name>
    <dbReference type="NCBI Taxonomy" id="1084421"/>
    <lineage>
        <taxon>Bacteria</taxon>
        <taxon>Pseudomonadati</taxon>
        <taxon>Bacteroidota</taxon>
        <taxon>Flavobacteriia</taxon>
        <taxon>Flavobacteriales</taxon>
        <taxon>Flavobacteriaceae</taxon>
        <taxon>Sinomicrobium</taxon>
    </lineage>
</organism>
<keyword evidence="1" id="KW-1133">Transmembrane helix</keyword>
<keyword evidence="4" id="KW-1185">Reference proteome</keyword>
<reference evidence="3 4" key="1">
    <citation type="submission" date="2018-10" db="EMBL/GenBank/DDBJ databases">
        <title>Sinomicrobium pectinilyticum sp. nov., a pectinase-producing bacterium isolated from alkaline and saline soil, and emended description of the genus Sinomicrobium.</title>
        <authorList>
            <person name="Cheng B."/>
            <person name="Li C."/>
            <person name="Lai Q."/>
            <person name="Du M."/>
            <person name="Shao Z."/>
            <person name="Xu P."/>
            <person name="Yang C."/>
        </authorList>
    </citation>
    <scope>NUCLEOTIDE SEQUENCE [LARGE SCALE GENOMIC DNA]</scope>
    <source>
        <strain evidence="3 4">5DNS001</strain>
    </source>
</reference>
<keyword evidence="1" id="KW-0812">Transmembrane</keyword>
<evidence type="ECO:0000259" key="2">
    <source>
        <dbReference type="Pfam" id="PF06713"/>
    </source>
</evidence>